<evidence type="ECO:0000256" key="4">
    <source>
        <dbReference type="ARBA" id="ARBA00022840"/>
    </source>
</evidence>
<dbReference type="PANTHER" id="PTHR42711:SF5">
    <property type="entry name" value="ABC TRANSPORTER ATP-BINDING PROTEIN NATA"/>
    <property type="match status" value="1"/>
</dbReference>
<evidence type="ECO:0000313" key="7">
    <source>
        <dbReference type="Proteomes" id="UP000232221"/>
    </source>
</evidence>
<comment type="similarity">
    <text evidence="1">Belongs to the ABC transporter superfamily.</text>
</comment>
<protein>
    <submittedName>
        <fullName evidence="6">ABC transporter ATP-binding protein</fullName>
    </submittedName>
</protein>
<keyword evidence="2" id="KW-0813">Transport</keyword>
<dbReference type="EMBL" id="CP024968">
    <property type="protein sequence ID" value="ATZ20523.1"/>
    <property type="molecule type" value="Genomic_DNA"/>
</dbReference>
<dbReference type="Gene3D" id="3.40.50.300">
    <property type="entry name" value="P-loop containing nucleotide triphosphate hydrolases"/>
    <property type="match status" value="1"/>
</dbReference>
<dbReference type="RefSeq" id="WP_100670367.1">
    <property type="nucleotide sequence ID" value="NZ_CP022511.1"/>
</dbReference>
<dbReference type="AlphaFoldDB" id="A0A2K8P476"/>
<dbReference type="Proteomes" id="UP000232221">
    <property type="component" value="Chromosome"/>
</dbReference>
<dbReference type="GO" id="GO:0005524">
    <property type="term" value="F:ATP binding"/>
    <property type="evidence" value="ECO:0007669"/>
    <property type="project" value="UniProtKB-KW"/>
</dbReference>
<dbReference type="GO" id="GO:0016887">
    <property type="term" value="F:ATP hydrolysis activity"/>
    <property type="evidence" value="ECO:0007669"/>
    <property type="project" value="InterPro"/>
</dbReference>
<sequence>MIEIKNISKKFGKNLVLSDINLTIKNGESLALLGSNGSGKTTLLEILIGQIKPTTGSVLIDGKKETFKEIGIQFQEGAWPKGVTPRLIISYFLKKNKILKDPEVNKLIDIFEIREFLKKDLNNLSGGQKQRLNTLLSVVNNPNYICLDEMITGLDLKMQLKLIDFFKSLKKQNKTIIVISHNPEEVEKLCDKIVILKEGNIFYKSTTKTVIKNFGSVRNLMINYYDGRLESNVK</sequence>
<dbReference type="SUPFAM" id="SSF52540">
    <property type="entry name" value="P-loop containing nucleoside triphosphate hydrolases"/>
    <property type="match status" value="1"/>
</dbReference>
<dbReference type="SMART" id="SM00382">
    <property type="entry name" value="AAA"/>
    <property type="match status" value="1"/>
</dbReference>
<dbReference type="Pfam" id="PF00005">
    <property type="entry name" value="ABC_tran"/>
    <property type="match status" value="1"/>
</dbReference>
<feature type="domain" description="ABC transporter" evidence="5">
    <location>
        <begin position="2"/>
        <end position="223"/>
    </location>
</feature>
<dbReference type="PANTHER" id="PTHR42711">
    <property type="entry name" value="ABC TRANSPORTER ATP-BINDING PROTEIN"/>
    <property type="match status" value="1"/>
</dbReference>
<dbReference type="InterPro" id="IPR003593">
    <property type="entry name" value="AAA+_ATPase"/>
</dbReference>
<proteinExistence type="inferred from homology"/>
<organism evidence="6 7">
    <name type="scientific">Mesoplasma coleopterae</name>
    <dbReference type="NCBI Taxonomy" id="324078"/>
    <lineage>
        <taxon>Bacteria</taxon>
        <taxon>Bacillati</taxon>
        <taxon>Mycoplasmatota</taxon>
        <taxon>Mollicutes</taxon>
        <taxon>Entomoplasmatales</taxon>
        <taxon>Entomoplasmataceae</taxon>
        <taxon>Mesoplasma</taxon>
    </lineage>
</organism>
<dbReference type="InterPro" id="IPR027417">
    <property type="entry name" value="P-loop_NTPase"/>
</dbReference>
<dbReference type="PROSITE" id="PS50893">
    <property type="entry name" value="ABC_TRANSPORTER_2"/>
    <property type="match status" value="1"/>
</dbReference>
<evidence type="ECO:0000259" key="5">
    <source>
        <dbReference type="PROSITE" id="PS50893"/>
    </source>
</evidence>
<dbReference type="CDD" id="cd03230">
    <property type="entry name" value="ABC_DR_subfamily_A"/>
    <property type="match status" value="1"/>
</dbReference>
<evidence type="ECO:0000313" key="6">
    <source>
        <dbReference type="EMBL" id="ATZ20523.1"/>
    </source>
</evidence>
<evidence type="ECO:0000256" key="2">
    <source>
        <dbReference type="ARBA" id="ARBA00022448"/>
    </source>
</evidence>
<name>A0A2K8P476_9MOLU</name>
<evidence type="ECO:0000256" key="1">
    <source>
        <dbReference type="ARBA" id="ARBA00005417"/>
    </source>
</evidence>
<keyword evidence="4 6" id="KW-0067">ATP-binding</keyword>
<dbReference type="InterPro" id="IPR050763">
    <property type="entry name" value="ABC_transporter_ATP-binding"/>
</dbReference>
<keyword evidence="3" id="KW-0547">Nucleotide-binding</keyword>
<dbReference type="OrthoDB" id="388394at2"/>
<gene>
    <name evidence="6" type="ORF">MCOLE_v1c00080</name>
</gene>
<dbReference type="KEGG" id="mcol:MCOLE_v1c00080"/>
<keyword evidence="7" id="KW-1185">Reference proteome</keyword>
<reference evidence="6 7" key="1">
    <citation type="submission" date="2017-11" db="EMBL/GenBank/DDBJ databases">
        <title>Genome sequence of Mesoplasma coleopterae BARC 779 (ATCC 49583).</title>
        <authorList>
            <person name="Lo W.-S."/>
            <person name="Kuo C.-H."/>
        </authorList>
    </citation>
    <scope>NUCLEOTIDE SEQUENCE [LARGE SCALE GENOMIC DNA]</scope>
    <source>
        <strain evidence="6 7">BARC 779</strain>
    </source>
</reference>
<evidence type="ECO:0000256" key="3">
    <source>
        <dbReference type="ARBA" id="ARBA00022741"/>
    </source>
</evidence>
<dbReference type="InterPro" id="IPR003439">
    <property type="entry name" value="ABC_transporter-like_ATP-bd"/>
</dbReference>
<accession>A0A2K8P476</accession>